<dbReference type="Proteomes" id="UP000218702">
    <property type="component" value="Chromosome"/>
</dbReference>
<keyword evidence="1" id="KW-0812">Transmembrane</keyword>
<gene>
    <name evidence="2" type="ORF">NIES806_18260</name>
</gene>
<dbReference type="KEGG" id="dcm:NIES806_18260"/>
<organism evidence="2 3">
    <name type="scientific">Dolichospermum compactum NIES-806</name>
    <dbReference type="NCBI Taxonomy" id="1973481"/>
    <lineage>
        <taxon>Bacteria</taxon>
        <taxon>Bacillati</taxon>
        <taxon>Cyanobacteriota</taxon>
        <taxon>Cyanophyceae</taxon>
        <taxon>Nostocales</taxon>
        <taxon>Aphanizomenonaceae</taxon>
        <taxon>Dolichospermum</taxon>
        <taxon>Dolichospermum compactum</taxon>
    </lineage>
</organism>
<dbReference type="AlphaFoldDB" id="A0A1Z4V276"/>
<proteinExistence type="predicted"/>
<reference evidence="2 3" key="1">
    <citation type="submission" date="2017-06" db="EMBL/GenBank/DDBJ databases">
        <title>Genome sequencing of cyanobaciteial culture collection at National Institute for Environmental Studies (NIES).</title>
        <authorList>
            <person name="Hirose Y."/>
            <person name="Shimura Y."/>
            <person name="Fujisawa T."/>
            <person name="Nakamura Y."/>
            <person name="Kawachi M."/>
        </authorList>
    </citation>
    <scope>NUCLEOTIDE SEQUENCE [LARGE SCALE GENOMIC DNA]</scope>
    <source>
        <strain evidence="2 3">NIES-806</strain>
    </source>
</reference>
<feature type="transmembrane region" description="Helical" evidence="1">
    <location>
        <begin position="81"/>
        <end position="106"/>
    </location>
</feature>
<dbReference type="EMBL" id="AP018316">
    <property type="protein sequence ID" value="BAZ85622.1"/>
    <property type="molecule type" value="Genomic_DNA"/>
</dbReference>
<accession>A0A1Z4V276</accession>
<evidence type="ECO:0000313" key="2">
    <source>
        <dbReference type="EMBL" id="BAZ85622.1"/>
    </source>
</evidence>
<keyword evidence="1" id="KW-0472">Membrane</keyword>
<protein>
    <submittedName>
        <fullName evidence="2">DnaJ domain protein</fullName>
    </submittedName>
</protein>
<keyword evidence="1" id="KW-1133">Transmembrane helix</keyword>
<sequence length="108" mass="12204">MLSYTYIYLVISHREYARRQHELDNLDKHQQQRVSFFKSIAIEKISENYIAALSDEDQFYLLKAIQERNDAEKLGEHLKNAAGVVVGVGILAAIFGLGIGIGSSWFGD</sequence>
<evidence type="ECO:0000313" key="3">
    <source>
        <dbReference type="Proteomes" id="UP000218702"/>
    </source>
</evidence>
<evidence type="ECO:0000256" key="1">
    <source>
        <dbReference type="SAM" id="Phobius"/>
    </source>
</evidence>
<keyword evidence="3" id="KW-1185">Reference proteome</keyword>
<name>A0A1Z4V276_9CYAN</name>